<protein>
    <submittedName>
        <fullName evidence="1">Uncharacterized protein</fullName>
    </submittedName>
</protein>
<comment type="caution">
    <text evidence="1">The sequence shown here is derived from an EMBL/GenBank/DDBJ whole genome shotgun (WGS) entry which is preliminary data.</text>
</comment>
<gene>
    <name evidence="1" type="ORF">S03H2_39506</name>
</gene>
<accession>X1FUL1</accession>
<name>X1FUL1_9ZZZZ</name>
<dbReference type="AlphaFoldDB" id="X1FUL1"/>
<sequence length="69" mass="7746">MVRNRSMISVNTREEKELIKEDKVCKIQSEMLGKRAAETAKVIKAGYAAVSRDEIQWAYGPIAGGYDLK</sequence>
<proteinExistence type="predicted"/>
<reference evidence="1" key="1">
    <citation type="journal article" date="2014" name="Front. Microbiol.">
        <title>High frequency of phylogenetically diverse reductive dehalogenase-homologous genes in deep subseafloor sedimentary metagenomes.</title>
        <authorList>
            <person name="Kawai M."/>
            <person name="Futagami T."/>
            <person name="Toyoda A."/>
            <person name="Takaki Y."/>
            <person name="Nishi S."/>
            <person name="Hori S."/>
            <person name="Arai W."/>
            <person name="Tsubouchi T."/>
            <person name="Morono Y."/>
            <person name="Uchiyama I."/>
            <person name="Ito T."/>
            <person name="Fujiyama A."/>
            <person name="Inagaki F."/>
            <person name="Takami H."/>
        </authorList>
    </citation>
    <scope>NUCLEOTIDE SEQUENCE</scope>
    <source>
        <strain evidence="1">Expedition CK06-06</strain>
    </source>
</reference>
<dbReference type="EMBL" id="BARU01024434">
    <property type="protein sequence ID" value="GAH49346.1"/>
    <property type="molecule type" value="Genomic_DNA"/>
</dbReference>
<evidence type="ECO:0000313" key="1">
    <source>
        <dbReference type="EMBL" id="GAH49346.1"/>
    </source>
</evidence>
<organism evidence="1">
    <name type="scientific">marine sediment metagenome</name>
    <dbReference type="NCBI Taxonomy" id="412755"/>
    <lineage>
        <taxon>unclassified sequences</taxon>
        <taxon>metagenomes</taxon>
        <taxon>ecological metagenomes</taxon>
    </lineage>
</organism>